<protein>
    <submittedName>
        <fullName evidence="1">Zn finger protein C2C2 type</fullName>
    </submittedName>
</protein>
<dbReference type="AlphaFoldDB" id="A0A1Y3GB43"/>
<evidence type="ECO:0000313" key="1">
    <source>
        <dbReference type="EMBL" id="OUJ18681.1"/>
    </source>
</evidence>
<evidence type="ECO:0000313" key="2">
    <source>
        <dbReference type="Proteomes" id="UP000195137"/>
    </source>
</evidence>
<keyword evidence="2" id="KW-1185">Reference proteome</keyword>
<organism evidence="1 2">
    <name type="scientific">Methanonatronarchaeum thermophilum</name>
    <dbReference type="NCBI Taxonomy" id="1927129"/>
    <lineage>
        <taxon>Archaea</taxon>
        <taxon>Methanobacteriati</taxon>
        <taxon>Methanobacteriota</taxon>
        <taxon>Methanonatronarchaeia</taxon>
        <taxon>Methanonatronarchaeales</taxon>
        <taxon>Methanonatronarchaeaceae</taxon>
        <taxon>Methanonatronarchaeum</taxon>
    </lineage>
</organism>
<comment type="caution">
    <text evidence="1">The sequence shown here is derived from an EMBL/GenBank/DDBJ whole genome shotgun (WGS) entry which is preliminary data.</text>
</comment>
<dbReference type="Proteomes" id="UP000195137">
    <property type="component" value="Unassembled WGS sequence"/>
</dbReference>
<reference evidence="1 2" key="1">
    <citation type="submission" date="2016-12" db="EMBL/GenBank/DDBJ databases">
        <title>Discovery of methanogenic haloarchaea.</title>
        <authorList>
            <person name="Sorokin D.Y."/>
            <person name="Makarova K.S."/>
            <person name="Abbas B."/>
            <person name="Ferrer M."/>
            <person name="Golyshin P.N."/>
        </authorList>
    </citation>
    <scope>NUCLEOTIDE SEQUENCE [LARGE SCALE GENOMIC DNA]</scope>
    <source>
        <strain evidence="1">AMET1</strain>
    </source>
</reference>
<dbReference type="RefSeq" id="WP_269087986.1">
    <property type="nucleotide sequence ID" value="NZ_MRZU01000003.1"/>
</dbReference>
<proteinExistence type="predicted"/>
<accession>A0A1Y3GB43</accession>
<sequence>MLKECPKCGNAILIEAKEKTTQCPKCGNTIKIQDENKKFR</sequence>
<dbReference type="EMBL" id="MRZU01000003">
    <property type="protein sequence ID" value="OUJ18681.1"/>
    <property type="molecule type" value="Genomic_DNA"/>
</dbReference>
<dbReference type="Gene3D" id="3.90.820.10">
    <property type="entry name" value="Structural Genomics, Unknown Function 30-nov-00 1gh9 Mol_id"/>
    <property type="match status" value="1"/>
</dbReference>
<gene>
    <name evidence="1" type="ORF">AMET1_0329</name>
</gene>
<name>A0A1Y3GB43_9EURY</name>